<evidence type="ECO:0000313" key="4">
    <source>
        <dbReference type="EMBL" id="SZX67876.1"/>
    </source>
</evidence>
<feature type="region of interest" description="Disordered" evidence="2">
    <location>
        <begin position="133"/>
        <end position="202"/>
    </location>
</feature>
<evidence type="ECO:0000259" key="3">
    <source>
        <dbReference type="PROSITE" id="PS51840"/>
    </source>
</evidence>
<keyword evidence="1" id="KW-0175">Coiled coil</keyword>
<sequence>MAGPAQASVVCESGTKISYTEPSTLGADGKARFSSVMRMTSTIYKVENTLLPKEYKFKVQVIRESQHLGGIHFHHGDNHQRRKTVARTKLNLAEFCTLSSTAAAQIVDVPLTPHGSLTLSIRAVWLQNWKKTKSSRSGGTSGNESETDFSSIAGSDHSGGSLEARHAAVEGDNSSSSNPPDLPMGGGVLPPPVKKTDRTSSADLSSLADYHLRINSMNARQAAAAAAIAASIVAGNRGSSSNDGRLRDALTARIVPKDSSAAAPVAVGATGPAGRGSNEVLVASSAVAASANRLGRRRMFGGQSERSMIAPILEGEEASSGTAAATGSHDGSSESLEREKALSAEALRKHIAATSGDSFISSGGCSSRPAAGSAASNSSSPPRVRPASQRQRSGSSELPDSVMSSVCEDGRHGNMHKALHGHLPQWMWPFAKDDAAAKEVTTDELMRQIGASGNDAAKLQQLCRGLLCERNDWRFKATQWEKTAAAMQEQVDAAQHSHAMLQQQLQIAESQLSQLQANALLDKLVETKLQLAQADLQVSTLQGELKNERQRHSKLTTQLVTLQLQHDGLQEQHKELQEAAKQQQRQLQAAGLGSSCMPLPGVMASCSGSSGDSFDQGEGLPQQSSSLSSYASSQQSAAAAPSSAPLVKRNTSSSASASAAGKDSSSSSSGSWSWGSWIRPVNSLIGLDSTASSNSSRSYARNGVAEHAPACAGSGQSIDATWQRLQQQQAARAAVTPGLSSSTGGGAGLQQSMQPRQLGGRLLQDNRAVPAALGEGGRCCAQSYDECDGPRYTGSDQERYSGSTDQRKHLPALGRQSWGGHENRFGL</sequence>
<name>A0A383VTZ9_TETOB</name>
<feature type="compositionally biased region" description="Low complexity" evidence="2">
    <location>
        <begin position="361"/>
        <end position="393"/>
    </location>
</feature>
<feature type="compositionally biased region" description="Low complexity" evidence="2">
    <location>
        <begin position="732"/>
        <end position="742"/>
    </location>
</feature>
<evidence type="ECO:0000256" key="1">
    <source>
        <dbReference type="SAM" id="Coils"/>
    </source>
</evidence>
<gene>
    <name evidence="4" type="ORF">BQ4739_LOCUS8220</name>
</gene>
<feature type="region of interest" description="Disordered" evidence="2">
    <location>
        <begin position="357"/>
        <end position="409"/>
    </location>
</feature>
<dbReference type="PROSITE" id="PS51840">
    <property type="entry name" value="C2_NT"/>
    <property type="match status" value="1"/>
</dbReference>
<feature type="region of interest" description="Disordered" evidence="2">
    <location>
        <begin position="790"/>
        <end position="827"/>
    </location>
</feature>
<feature type="region of interest" description="Disordered" evidence="2">
    <location>
        <begin position="317"/>
        <end position="341"/>
    </location>
</feature>
<reference evidence="4 5" key="1">
    <citation type="submission" date="2016-10" db="EMBL/GenBank/DDBJ databases">
        <authorList>
            <person name="Cai Z."/>
        </authorList>
    </citation>
    <scope>NUCLEOTIDE SEQUENCE [LARGE SCALE GENOMIC DNA]</scope>
</reference>
<feature type="compositionally biased region" description="Low complexity" evidence="2">
    <location>
        <begin position="620"/>
        <end position="673"/>
    </location>
</feature>
<organism evidence="4 5">
    <name type="scientific">Tetradesmus obliquus</name>
    <name type="common">Green alga</name>
    <name type="synonym">Acutodesmus obliquus</name>
    <dbReference type="NCBI Taxonomy" id="3088"/>
    <lineage>
        <taxon>Eukaryota</taxon>
        <taxon>Viridiplantae</taxon>
        <taxon>Chlorophyta</taxon>
        <taxon>core chlorophytes</taxon>
        <taxon>Chlorophyceae</taxon>
        <taxon>CS clade</taxon>
        <taxon>Sphaeropleales</taxon>
        <taxon>Scenedesmaceae</taxon>
        <taxon>Tetradesmus</taxon>
    </lineage>
</organism>
<feature type="domain" description="C2 NT-type" evidence="3">
    <location>
        <begin position="1"/>
        <end position="127"/>
    </location>
</feature>
<dbReference type="STRING" id="3088.A0A383VTZ9"/>
<dbReference type="AlphaFoldDB" id="A0A383VTZ9"/>
<keyword evidence="5" id="KW-1185">Reference proteome</keyword>
<feature type="compositionally biased region" description="Basic and acidic residues" evidence="2">
    <location>
        <begin position="331"/>
        <end position="341"/>
    </location>
</feature>
<feature type="region of interest" description="Disordered" evidence="2">
    <location>
        <begin position="607"/>
        <end position="673"/>
    </location>
</feature>
<feature type="coiled-coil region" evidence="1">
    <location>
        <begin position="484"/>
        <end position="589"/>
    </location>
</feature>
<feature type="region of interest" description="Disordered" evidence="2">
    <location>
        <begin position="732"/>
        <end position="752"/>
    </location>
</feature>
<feature type="compositionally biased region" description="Low complexity" evidence="2">
    <location>
        <begin position="318"/>
        <end position="328"/>
    </location>
</feature>
<dbReference type="Proteomes" id="UP000256970">
    <property type="component" value="Unassembled WGS sequence"/>
</dbReference>
<dbReference type="InterPro" id="IPR019448">
    <property type="entry name" value="NT-C2"/>
</dbReference>
<feature type="compositionally biased region" description="Polar residues" evidence="2">
    <location>
        <begin position="394"/>
        <end position="404"/>
    </location>
</feature>
<accession>A0A383VTZ9</accession>
<evidence type="ECO:0000313" key="5">
    <source>
        <dbReference type="Proteomes" id="UP000256970"/>
    </source>
</evidence>
<evidence type="ECO:0000256" key="2">
    <source>
        <dbReference type="SAM" id="MobiDB-lite"/>
    </source>
</evidence>
<proteinExistence type="predicted"/>
<protein>
    <recommendedName>
        <fullName evidence="3">C2 NT-type domain-containing protein</fullName>
    </recommendedName>
</protein>
<dbReference type="EMBL" id="FNXT01000816">
    <property type="protein sequence ID" value="SZX67876.1"/>
    <property type="molecule type" value="Genomic_DNA"/>
</dbReference>